<evidence type="ECO:0000313" key="2">
    <source>
        <dbReference type="EMBL" id="AXX94284.1"/>
    </source>
</evidence>
<feature type="transmembrane region" description="Helical" evidence="1">
    <location>
        <begin position="160"/>
        <end position="180"/>
    </location>
</feature>
<feature type="transmembrane region" description="Helical" evidence="1">
    <location>
        <begin position="347"/>
        <end position="371"/>
    </location>
</feature>
<evidence type="ECO:0000313" key="5">
    <source>
        <dbReference type="Proteomes" id="UP000290588"/>
    </source>
</evidence>
<organism evidence="3 5">
    <name type="scientific">Arcobacter ellisii</name>
    <dbReference type="NCBI Taxonomy" id="913109"/>
    <lineage>
        <taxon>Bacteria</taxon>
        <taxon>Pseudomonadati</taxon>
        <taxon>Campylobacterota</taxon>
        <taxon>Epsilonproteobacteria</taxon>
        <taxon>Campylobacterales</taxon>
        <taxon>Arcobacteraceae</taxon>
        <taxon>Arcobacter</taxon>
    </lineage>
</organism>
<feature type="transmembrane region" description="Helical" evidence="1">
    <location>
        <begin position="93"/>
        <end position="113"/>
    </location>
</feature>
<dbReference type="EMBL" id="NXIG01000005">
    <property type="protein sequence ID" value="RXI30987.1"/>
    <property type="molecule type" value="Genomic_DNA"/>
</dbReference>
<dbReference type="SUPFAM" id="SSF81442">
    <property type="entry name" value="Cytochrome c oxidase subunit I-like"/>
    <property type="match status" value="1"/>
</dbReference>
<dbReference type="RefSeq" id="WP_118916518.1">
    <property type="nucleotide sequence ID" value="NZ_CP032097.1"/>
</dbReference>
<proteinExistence type="predicted"/>
<keyword evidence="1" id="KW-0472">Membrane</keyword>
<dbReference type="Gene3D" id="1.20.210.10">
    <property type="entry name" value="Cytochrome c oxidase-like, subunit I domain"/>
    <property type="match status" value="1"/>
</dbReference>
<gene>
    <name evidence="2" type="ORF">AELL_0595</name>
    <name evidence="3" type="ORF">CP962_05850</name>
</gene>
<feature type="transmembrane region" description="Helical" evidence="1">
    <location>
        <begin position="57"/>
        <end position="81"/>
    </location>
</feature>
<name>A0A347U606_9BACT</name>
<reference evidence="3 5" key="1">
    <citation type="submission" date="2017-09" db="EMBL/GenBank/DDBJ databases">
        <title>Genomics of the genus Arcobacter.</title>
        <authorList>
            <person name="Perez-Cataluna A."/>
            <person name="Figueras M.J."/>
            <person name="Salas-Masso N."/>
        </authorList>
    </citation>
    <scope>NUCLEOTIDE SEQUENCE [LARGE SCALE GENOMIC DNA]</scope>
    <source>
        <strain evidence="3 5">CECT 7837</strain>
    </source>
</reference>
<keyword evidence="1" id="KW-0812">Transmembrane</keyword>
<accession>A0A347U606</accession>
<feature type="transmembrane region" description="Helical" evidence="1">
    <location>
        <begin position="195"/>
        <end position="213"/>
    </location>
</feature>
<feature type="transmembrane region" description="Helical" evidence="1">
    <location>
        <begin position="252"/>
        <end position="269"/>
    </location>
</feature>
<feature type="transmembrane region" description="Helical" evidence="1">
    <location>
        <begin position="313"/>
        <end position="335"/>
    </location>
</feature>
<dbReference type="AlphaFoldDB" id="A0A347U606"/>
<protein>
    <submittedName>
        <fullName evidence="2">Membrane protein</fullName>
    </submittedName>
</protein>
<keyword evidence="1" id="KW-1133">Transmembrane helix</keyword>
<reference evidence="2 4" key="2">
    <citation type="submission" date="2018-08" db="EMBL/GenBank/DDBJ databases">
        <title>Complete genome of the Arcobacter ellisii type strain LMG 26155.</title>
        <authorList>
            <person name="Miller W.G."/>
            <person name="Yee E."/>
            <person name="Bono J.L."/>
        </authorList>
    </citation>
    <scope>NUCLEOTIDE SEQUENCE [LARGE SCALE GENOMIC DNA]</scope>
    <source>
        <strain evidence="2 4">LMG 26155</strain>
    </source>
</reference>
<feature type="transmembrane region" description="Helical" evidence="1">
    <location>
        <begin position="475"/>
        <end position="494"/>
    </location>
</feature>
<dbReference type="KEGG" id="aell:AELL_0595"/>
<keyword evidence="4" id="KW-1185">Reference proteome</keyword>
<dbReference type="Proteomes" id="UP000262582">
    <property type="component" value="Chromosome"/>
</dbReference>
<feature type="transmembrane region" description="Helical" evidence="1">
    <location>
        <begin position="377"/>
        <end position="398"/>
    </location>
</feature>
<feature type="transmembrane region" description="Helical" evidence="1">
    <location>
        <begin position="281"/>
        <end position="301"/>
    </location>
</feature>
<feature type="transmembrane region" description="Helical" evidence="1">
    <location>
        <begin position="225"/>
        <end position="246"/>
    </location>
</feature>
<feature type="transmembrane region" description="Helical" evidence="1">
    <location>
        <begin position="410"/>
        <end position="436"/>
    </location>
</feature>
<evidence type="ECO:0000313" key="3">
    <source>
        <dbReference type="EMBL" id="RXI30987.1"/>
    </source>
</evidence>
<dbReference type="EMBL" id="CP032097">
    <property type="protein sequence ID" value="AXX94284.1"/>
    <property type="molecule type" value="Genomic_DNA"/>
</dbReference>
<feature type="transmembrane region" description="Helical" evidence="1">
    <location>
        <begin position="500"/>
        <end position="518"/>
    </location>
</feature>
<feature type="transmembrane region" description="Helical" evidence="1">
    <location>
        <begin position="21"/>
        <end position="45"/>
    </location>
</feature>
<dbReference type="InterPro" id="IPR036927">
    <property type="entry name" value="Cyt_c_oxase-like_su1_sf"/>
</dbReference>
<dbReference type="Proteomes" id="UP000290588">
    <property type="component" value="Unassembled WGS sequence"/>
</dbReference>
<feature type="transmembrane region" description="Helical" evidence="1">
    <location>
        <begin position="125"/>
        <end position="148"/>
    </location>
</feature>
<dbReference type="OrthoDB" id="5337364at2"/>
<feature type="transmembrane region" description="Helical" evidence="1">
    <location>
        <begin position="442"/>
        <end position="463"/>
    </location>
</feature>
<evidence type="ECO:0000256" key="1">
    <source>
        <dbReference type="SAM" id="Phobius"/>
    </source>
</evidence>
<sequence>MEKLINTSNNFEQFINKHFKISIAFFAIGLFFGIIYSLNLLGFNIDSQTLNPVNMRAIHISLMLYGFVPLMLSYLPFLLINKEVGNSREGLRYLNLYTLIWYIFLVFMVMSLLLGKNRGLAFYDFAYELNFLLAFAGLFYILALYKFIKLYAVLSLWIKVCLRVVIIAPITLLILMNPIIGQVESTVSGPHGDNTLGMSLALIPIYYLIIKLLNEGQFKARWNILWIIPTVFYFGSVLYRIFIGHLSYNQEWFLQYLTLLYVPLLYRWYKDSQISDIAKKALLVSILAFLFVDVEGNILFIPEIRWLFHRNDLIVAHAHVAMGIGVFFMVISMFINHIKELHKEIFLKIYLVGILGIFTALSISGFTQAGFSLVETYTLWIFRTLFGVVAFTFIFAFIKIKTSYSKLGFYNLIGVLSDGLGGVFLILLASFLYPILRFSFSGVYEYVVFTFVSMTGIIHYLALKNEAYQMILTKLSVIIRVFASSMFFALYSSGKLGIEALVICLFDLTFIFVYLIFFEKKEFLCKD</sequence>
<evidence type="ECO:0000313" key="4">
    <source>
        <dbReference type="Proteomes" id="UP000262582"/>
    </source>
</evidence>